<sequence length="671" mass="78389">MCFVSITGFYRNSGNSFFSQKKTSTNTNMRALKSIYFFLNAFLLSKCFIRFGKAMHLSDFMTQGESEKEANSLKKMITLEKDIPKDFLSLSSSSAKKRLRESSESYHSQLRDKEYSIHPEIFLSELDNQEQRKLRKIDPPDAENINSAVLFIPPAPVKYNVDKKPYENYFYKDGSNLPPQPLNPISFRNRGLRNSEYRLESLTSYSSPSTRASDKIPIYYSQKTNQRPNLPISSHNHNIFNMHSEISIEPKIKYVREFFLKNIQEIKSVKYQRSKNNQDFVESQAIITSQEDDFSHFENNEQRRRFSNSLELDKTPKISVHLRKLAEKLKNRGGATTSGVIGKADERLVEIKKGKRPVEIFNEDEKMKDKVIVLSDYQLEGPISKLITQENKLLWSTIFQDYKFVAEESPDYKKKLVLKVLDHISSKIKNSEDNSLIVTKKEIDKFLRCPRVISFKTAAEQIKFVSEIKISEDEFKPLHGSPISLSYIMEKASFKNIVSNYFTTDRSETAEWWEESKSKHDPLKKKKIIAKMFFVYTMIINKVFCEDPNQDLFMEHEKQAVEFLSIVFKDSNLGENGNFFLNYESMQHLPENTNPGTENLKKRTLINFNRTMENKILLVEIMQLQLTWRLIELWLAQCRSDLYAKLLIKAVMKVNLNHFVDLLFSLLIKFF</sequence>
<accession>A0AAV0BIJ1</accession>
<reference evidence="1" key="1">
    <citation type="submission" date="2022-06" db="EMBL/GenBank/DDBJ databases">
        <authorList>
            <consortium name="SYNGENTA / RWTH Aachen University"/>
        </authorList>
    </citation>
    <scope>NUCLEOTIDE SEQUENCE</scope>
</reference>
<dbReference type="AlphaFoldDB" id="A0AAV0BIJ1"/>
<evidence type="ECO:0000313" key="2">
    <source>
        <dbReference type="Proteomes" id="UP001153365"/>
    </source>
</evidence>
<organism evidence="1 2">
    <name type="scientific">Phakopsora pachyrhizi</name>
    <name type="common">Asian soybean rust disease fungus</name>
    <dbReference type="NCBI Taxonomy" id="170000"/>
    <lineage>
        <taxon>Eukaryota</taxon>
        <taxon>Fungi</taxon>
        <taxon>Dikarya</taxon>
        <taxon>Basidiomycota</taxon>
        <taxon>Pucciniomycotina</taxon>
        <taxon>Pucciniomycetes</taxon>
        <taxon>Pucciniales</taxon>
        <taxon>Phakopsoraceae</taxon>
        <taxon>Phakopsora</taxon>
    </lineage>
</organism>
<dbReference type="EMBL" id="CALTRL010005828">
    <property type="protein sequence ID" value="CAH7687042.1"/>
    <property type="molecule type" value="Genomic_DNA"/>
</dbReference>
<comment type="caution">
    <text evidence="1">The sequence shown here is derived from an EMBL/GenBank/DDBJ whole genome shotgun (WGS) entry which is preliminary data.</text>
</comment>
<name>A0AAV0BIJ1_PHAPC</name>
<gene>
    <name evidence="1" type="ORF">PPACK8108_LOCUS21770</name>
</gene>
<proteinExistence type="predicted"/>
<dbReference type="Proteomes" id="UP001153365">
    <property type="component" value="Unassembled WGS sequence"/>
</dbReference>
<keyword evidence="2" id="KW-1185">Reference proteome</keyword>
<evidence type="ECO:0000313" key="1">
    <source>
        <dbReference type="EMBL" id="CAH7687042.1"/>
    </source>
</evidence>
<protein>
    <submittedName>
        <fullName evidence="1">Expressed protein</fullName>
    </submittedName>
</protein>